<dbReference type="RefSeq" id="WP_058951390.1">
    <property type="nucleotide sequence ID" value="NZ_BBXV01000080.1"/>
</dbReference>
<proteinExistence type="predicted"/>
<dbReference type="OrthoDB" id="2721848at2"/>
<reference evidence="5" key="1">
    <citation type="submission" date="2015-07" db="EMBL/GenBank/DDBJ databases">
        <title>Draft Genome Sequence of Oceanobacillus picturae Heshi-B3 that Was Isolated from Fermented Rice Bran with Aging Salted Mackerel, Which Was Named Heshiko as Traditional Fermented Seafood in Japan.</title>
        <authorList>
            <person name="Akuzawa S."/>
            <person name="Nakagawa J."/>
            <person name="Kanekatsu T."/>
            <person name="Kanesaki Y."/>
            <person name="Suzuki T."/>
        </authorList>
    </citation>
    <scope>NUCLEOTIDE SEQUENCE [LARGE SCALE GENOMIC DNA]</scope>
    <source>
        <strain evidence="5">Heshi-B3</strain>
    </source>
</reference>
<sequence length="210" mass="23327">MKKSLVVLLVLIALIISACSEKDTTNKEEEQNLDESMEGNSDEEQEVEEEDSDSSENEGGGFETQTEDQLDLTIGDTGRFDTDLTTFEITLNDAEIIEGELDGVESQYDNLILLDITLKNTGEEVHPVQDLMYGFEVTDYLEGTGVQNAAEFFDSVDEMSGELAPGEEISGQFITDIYEAEEYYFRLRSGITGSGASNEVIWTIPEKEAR</sequence>
<dbReference type="EMBL" id="BBXV01000080">
    <property type="protein sequence ID" value="GAQ19903.1"/>
    <property type="molecule type" value="Genomic_DNA"/>
</dbReference>
<organism evidence="4 5">
    <name type="scientific">Oceanobacillus picturae</name>
    <dbReference type="NCBI Taxonomy" id="171693"/>
    <lineage>
        <taxon>Bacteria</taxon>
        <taxon>Bacillati</taxon>
        <taxon>Bacillota</taxon>
        <taxon>Bacilli</taxon>
        <taxon>Bacillales</taxon>
        <taxon>Bacillaceae</taxon>
        <taxon>Oceanobacillus</taxon>
    </lineage>
</organism>
<gene>
    <name evidence="4" type="ORF">OPHB3_3888</name>
</gene>
<accession>A0A0U9HBH0</accession>
<dbReference type="Proteomes" id="UP000052946">
    <property type="component" value="Unassembled WGS sequence"/>
</dbReference>
<evidence type="ECO:0000256" key="1">
    <source>
        <dbReference type="ARBA" id="ARBA00022729"/>
    </source>
</evidence>
<feature type="compositionally biased region" description="Acidic residues" evidence="2">
    <location>
        <begin position="31"/>
        <end position="56"/>
    </location>
</feature>
<dbReference type="AlphaFoldDB" id="A0A0U9HBH0"/>
<feature type="chain" id="PRO_5039361053" evidence="3">
    <location>
        <begin position="19"/>
        <end position="210"/>
    </location>
</feature>
<evidence type="ECO:0000313" key="4">
    <source>
        <dbReference type="EMBL" id="GAQ19903.1"/>
    </source>
</evidence>
<feature type="region of interest" description="Disordered" evidence="2">
    <location>
        <begin position="23"/>
        <end position="77"/>
    </location>
</feature>
<name>A0A0U9HBH0_9BACI</name>
<dbReference type="Gene3D" id="2.60.40.1240">
    <property type="match status" value="1"/>
</dbReference>
<feature type="signal peptide" evidence="3">
    <location>
        <begin position="1"/>
        <end position="18"/>
    </location>
</feature>
<dbReference type="PROSITE" id="PS51257">
    <property type="entry name" value="PROKAR_LIPOPROTEIN"/>
    <property type="match status" value="1"/>
</dbReference>
<evidence type="ECO:0000256" key="3">
    <source>
        <dbReference type="SAM" id="SignalP"/>
    </source>
</evidence>
<evidence type="ECO:0000256" key="2">
    <source>
        <dbReference type="SAM" id="MobiDB-lite"/>
    </source>
</evidence>
<dbReference type="InterPro" id="IPR029050">
    <property type="entry name" value="Immunoprotect_excell_Ig-like"/>
</dbReference>
<protein>
    <submittedName>
        <fullName evidence="4">ABC transporter substrate-binding protein</fullName>
    </submittedName>
</protein>
<evidence type="ECO:0000313" key="5">
    <source>
        <dbReference type="Proteomes" id="UP000052946"/>
    </source>
</evidence>
<reference evidence="4 5" key="2">
    <citation type="journal article" date="2016" name="Genome Announc.">
        <title>Draft Genome Sequence of Oceanobacillus picturae Heshi-B3, Isolated from Fermented Rice Bran in a Traditional Japanese Seafood Dish.</title>
        <authorList>
            <person name="Akuzawa S."/>
            <person name="Nagaoka J."/>
            <person name="Kanekatsu M."/>
            <person name="Kanesaki Y."/>
            <person name="Suzuki T."/>
        </authorList>
    </citation>
    <scope>NUCLEOTIDE SEQUENCE [LARGE SCALE GENOMIC DNA]</scope>
    <source>
        <strain evidence="4 5">Heshi-B3</strain>
    </source>
</reference>
<keyword evidence="1 3" id="KW-0732">Signal</keyword>
<comment type="caution">
    <text evidence="4">The sequence shown here is derived from an EMBL/GenBank/DDBJ whole genome shotgun (WGS) entry which is preliminary data.</text>
</comment>